<evidence type="ECO:0000313" key="3">
    <source>
        <dbReference type="Proteomes" id="UP000507470"/>
    </source>
</evidence>
<feature type="coiled-coil region" evidence="1">
    <location>
        <begin position="141"/>
        <end position="199"/>
    </location>
</feature>
<keyword evidence="1" id="KW-0175">Coiled coil</keyword>
<sequence length="223" mass="25340">MDFISKHDVFEMAKSSKVSEAADGVFFLVFWEDNQFGVVSRNDLVNIAVSELTEKVYGQKCEAMYGSEKYYATLIFFSEPEESLSMMQSASNSAFYDQPHHNVTNPLPNTSNDKNHVNSDLQPSTSCCMSTALRALQFVGNDNNEENVDIQDETINILNEECQGCINKTLKIEVLSGALEKARVDHEALLNRIRYMEEKTGRLSQLQWIRFAHICMGRKLQCE</sequence>
<dbReference type="Proteomes" id="UP000507470">
    <property type="component" value="Unassembled WGS sequence"/>
</dbReference>
<reference evidence="2 3" key="1">
    <citation type="submission" date="2020-06" db="EMBL/GenBank/DDBJ databases">
        <authorList>
            <person name="Li R."/>
            <person name="Bekaert M."/>
        </authorList>
    </citation>
    <scope>NUCLEOTIDE SEQUENCE [LARGE SCALE GENOMIC DNA]</scope>
    <source>
        <strain evidence="3">wild</strain>
    </source>
</reference>
<organism evidence="2 3">
    <name type="scientific">Mytilus coruscus</name>
    <name type="common">Sea mussel</name>
    <dbReference type="NCBI Taxonomy" id="42192"/>
    <lineage>
        <taxon>Eukaryota</taxon>
        <taxon>Metazoa</taxon>
        <taxon>Spiralia</taxon>
        <taxon>Lophotrochozoa</taxon>
        <taxon>Mollusca</taxon>
        <taxon>Bivalvia</taxon>
        <taxon>Autobranchia</taxon>
        <taxon>Pteriomorphia</taxon>
        <taxon>Mytilida</taxon>
        <taxon>Mytiloidea</taxon>
        <taxon>Mytilidae</taxon>
        <taxon>Mytilinae</taxon>
        <taxon>Mytilus</taxon>
    </lineage>
</organism>
<dbReference type="AlphaFoldDB" id="A0A6J8EUN1"/>
<name>A0A6J8EUN1_MYTCO</name>
<dbReference type="EMBL" id="CACVKT020010008">
    <property type="protein sequence ID" value="CAC5424349.1"/>
    <property type="molecule type" value="Genomic_DNA"/>
</dbReference>
<keyword evidence="3" id="KW-1185">Reference proteome</keyword>
<proteinExistence type="predicted"/>
<dbReference type="OrthoDB" id="10591723at2759"/>
<evidence type="ECO:0000313" key="2">
    <source>
        <dbReference type="EMBL" id="CAC5424349.1"/>
    </source>
</evidence>
<gene>
    <name evidence="2" type="ORF">MCOR_56267</name>
</gene>
<accession>A0A6J8EUN1</accession>
<evidence type="ECO:0000256" key="1">
    <source>
        <dbReference type="SAM" id="Coils"/>
    </source>
</evidence>
<protein>
    <submittedName>
        <fullName evidence="2">Uncharacterized protein</fullName>
    </submittedName>
</protein>